<keyword evidence="4" id="KW-0863">Zinc-finger</keyword>
<accession>A0A914BR53</accession>
<dbReference type="InterPro" id="IPR004170">
    <property type="entry name" value="WWE_dom"/>
</dbReference>
<evidence type="ECO:0000313" key="10">
    <source>
        <dbReference type="Proteomes" id="UP000887568"/>
    </source>
</evidence>
<evidence type="ECO:0008006" key="11">
    <source>
        <dbReference type="Google" id="ProtNLM"/>
    </source>
</evidence>
<dbReference type="RefSeq" id="XP_038078445.1">
    <property type="nucleotide sequence ID" value="XM_038222517.1"/>
</dbReference>
<dbReference type="PROSITE" id="PS50918">
    <property type="entry name" value="WWE"/>
    <property type="match status" value="1"/>
</dbReference>
<dbReference type="InterPro" id="IPR000571">
    <property type="entry name" value="Znf_CCCH"/>
</dbReference>
<dbReference type="InterPro" id="IPR012317">
    <property type="entry name" value="Poly(ADP-ribose)pol_cat_dom"/>
</dbReference>
<sequence>MIGRLVCWLAIGFSGLYFLHLWRSSSKNKKPPKQTRALTSRDEHQSQVPPVSSWRPPATLWRPPATIDQHQSQVPPVSSWRPPATLWRPPVTIDQHQSQNPPVLSWRPPATTVRYDHGVLLKSFATTSNQICIFNLRGMCAFGNNCRELHSEQHYQWQYSADNGQTWTNFGDNVAIEETYCNIRMEGINIQELGVIRTLFFETMKWSQMDVRRLEIQLTNTSDLNSWQSVLATKWQWYFLDNGNIWMKYTNRINTKVEEAYQMFLSTGQDPTFEFWIVGSHRYMLYFQRMVQRNKNVGTVRKVRRRPKFVTEDMGESCLKLPKYWESNLASADPLSNFVRRKLDPRLHEEECRMVIGHFAKEIDANSFLAIKRVQNIELWREFSKRRDLMQDGQEDSSKAPVELMLFHGTEKQNIEAICQENFDPSLHGTNVGAKYGQGSYFSKSAKYSDAYASPDYKGRGHMFLVRVLVGSYTRGDPKYCWPPLKEPNGLFFDSCVDDPSNPKIFVIFDQNQVYPEYLITYEK</sequence>
<dbReference type="PROSITE" id="PS50103">
    <property type="entry name" value="ZF_C3H1"/>
    <property type="match status" value="1"/>
</dbReference>
<dbReference type="Gene3D" id="3.30.720.50">
    <property type="match status" value="1"/>
</dbReference>
<dbReference type="GO" id="GO:0005634">
    <property type="term" value="C:nucleus"/>
    <property type="evidence" value="ECO:0007669"/>
    <property type="project" value="UniProtKB-SubCell"/>
</dbReference>
<dbReference type="Proteomes" id="UP000887568">
    <property type="component" value="Unplaced"/>
</dbReference>
<dbReference type="PROSITE" id="PS51059">
    <property type="entry name" value="PARP_CATALYTIC"/>
    <property type="match status" value="1"/>
</dbReference>
<evidence type="ECO:0000256" key="1">
    <source>
        <dbReference type="ARBA" id="ARBA00004123"/>
    </source>
</evidence>
<dbReference type="PANTHER" id="PTHR45740">
    <property type="entry name" value="POLY [ADP-RIBOSE] POLYMERASE"/>
    <property type="match status" value="1"/>
</dbReference>
<name>A0A914BR53_PATMI</name>
<feature type="domain" description="C3H1-type" evidence="6">
    <location>
        <begin position="126"/>
        <end position="153"/>
    </location>
</feature>
<evidence type="ECO:0000256" key="2">
    <source>
        <dbReference type="ARBA" id="ARBA00023242"/>
    </source>
</evidence>
<dbReference type="InterPro" id="IPR051712">
    <property type="entry name" value="ARTD-AVP"/>
</dbReference>
<feature type="region of interest" description="Disordered" evidence="5">
    <location>
        <begin position="26"/>
        <end position="56"/>
    </location>
</feature>
<dbReference type="GO" id="GO:0008270">
    <property type="term" value="F:zinc ion binding"/>
    <property type="evidence" value="ECO:0007669"/>
    <property type="project" value="UniProtKB-KW"/>
</dbReference>
<keyword evidence="2" id="KW-0539">Nucleus</keyword>
<protein>
    <recommendedName>
        <fullName evidence="11">Poly [ADP-ribose] polymerase</fullName>
    </recommendedName>
</protein>
<evidence type="ECO:0000256" key="5">
    <source>
        <dbReference type="SAM" id="MobiDB-lite"/>
    </source>
</evidence>
<dbReference type="AlphaFoldDB" id="A0A914BR53"/>
<evidence type="ECO:0000313" key="9">
    <source>
        <dbReference type="EnsemblMetazoa" id="XP_038078445.1"/>
    </source>
</evidence>
<dbReference type="Pfam" id="PF23466">
    <property type="entry name" value="WWE_4"/>
    <property type="match status" value="1"/>
</dbReference>
<evidence type="ECO:0000259" key="6">
    <source>
        <dbReference type="PROSITE" id="PS50103"/>
    </source>
</evidence>
<dbReference type="OMA" id="NGENCSH"/>
<feature type="zinc finger region" description="C3H1-type" evidence="4">
    <location>
        <begin position="126"/>
        <end position="153"/>
    </location>
</feature>
<dbReference type="InterPro" id="IPR037197">
    <property type="entry name" value="WWE_dom_sf"/>
</dbReference>
<organism evidence="9 10">
    <name type="scientific">Patiria miniata</name>
    <name type="common">Bat star</name>
    <name type="synonym">Asterina miniata</name>
    <dbReference type="NCBI Taxonomy" id="46514"/>
    <lineage>
        <taxon>Eukaryota</taxon>
        <taxon>Metazoa</taxon>
        <taxon>Echinodermata</taxon>
        <taxon>Eleutherozoa</taxon>
        <taxon>Asterozoa</taxon>
        <taxon>Asteroidea</taxon>
        <taxon>Valvatacea</taxon>
        <taxon>Valvatida</taxon>
        <taxon>Asterinidae</taxon>
        <taxon>Patiria</taxon>
    </lineage>
</organism>
<evidence type="ECO:0000256" key="3">
    <source>
        <dbReference type="ARBA" id="ARBA00024347"/>
    </source>
</evidence>
<comment type="subcellular location">
    <subcellularLocation>
        <location evidence="1">Nucleus</location>
    </subcellularLocation>
</comment>
<dbReference type="Gene3D" id="3.90.228.10">
    <property type="match status" value="1"/>
</dbReference>
<keyword evidence="4" id="KW-0862">Zinc</keyword>
<reference evidence="9" key="1">
    <citation type="submission" date="2022-11" db="UniProtKB">
        <authorList>
            <consortium name="EnsemblMetazoa"/>
        </authorList>
    </citation>
    <scope>IDENTIFICATION</scope>
</reference>
<dbReference type="SUPFAM" id="SSF117839">
    <property type="entry name" value="WWE domain"/>
    <property type="match status" value="1"/>
</dbReference>
<dbReference type="EnsemblMetazoa" id="XM_038222517.1">
    <property type="protein sequence ID" value="XP_038078445.1"/>
    <property type="gene ID" value="LOC119745867"/>
</dbReference>
<evidence type="ECO:0000259" key="8">
    <source>
        <dbReference type="PROSITE" id="PS51059"/>
    </source>
</evidence>
<dbReference type="SUPFAM" id="SSF56399">
    <property type="entry name" value="ADP-ribosylation"/>
    <property type="match status" value="1"/>
</dbReference>
<evidence type="ECO:0000256" key="4">
    <source>
        <dbReference type="PROSITE-ProRule" id="PRU00723"/>
    </source>
</evidence>
<dbReference type="Pfam" id="PF02825">
    <property type="entry name" value="WWE"/>
    <property type="match status" value="1"/>
</dbReference>
<dbReference type="GO" id="GO:0003950">
    <property type="term" value="F:NAD+ poly-ADP-ribosyltransferase activity"/>
    <property type="evidence" value="ECO:0007669"/>
    <property type="project" value="InterPro"/>
</dbReference>
<keyword evidence="10" id="KW-1185">Reference proteome</keyword>
<feature type="domain" description="PARP catalytic" evidence="8">
    <location>
        <begin position="326"/>
        <end position="524"/>
    </location>
</feature>
<dbReference type="CDD" id="cd01439">
    <property type="entry name" value="TCCD_inducible_PARP_like"/>
    <property type="match status" value="1"/>
</dbReference>
<dbReference type="GeneID" id="119745867"/>
<dbReference type="GO" id="GO:1990404">
    <property type="term" value="F:NAD+-protein mono-ADP-ribosyltransferase activity"/>
    <property type="evidence" value="ECO:0007669"/>
    <property type="project" value="TreeGrafter"/>
</dbReference>
<proteinExistence type="inferred from homology"/>
<keyword evidence="4" id="KW-0479">Metal-binding</keyword>
<comment type="similarity">
    <text evidence="3">Belongs to the ARTD/PARP family.</text>
</comment>
<feature type="domain" description="WWE" evidence="7">
    <location>
        <begin position="223"/>
        <end position="305"/>
    </location>
</feature>
<dbReference type="PANTHER" id="PTHR45740:SF2">
    <property type="entry name" value="POLY [ADP-RIBOSE] POLYMERASE"/>
    <property type="match status" value="1"/>
</dbReference>
<evidence type="ECO:0000259" key="7">
    <source>
        <dbReference type="PROSITE" id="PS50918"/>
    </source>
</evidence>
<dbReference type="Pfam" id="PF00644">
    <property type="entry name" value="PARP"/>
    <property type="match status" value="1"/>
</dbReference>
<dbReference type="OrthoDB" id="6133115at2759"/>